<dbReference type="Gene3D" id="2.40.30.170">
    <property type="match status" value="1"/>
</dbReference>
<dbReference type="InterPro" id="IPR050465">
    <property type="entry name" value="UPF0194_transport"/>
</dbReference>
<dbReference type="GO" id="GO:0030313">
    <property type="term" value="C:cell envelope"/>
    <property type="evidence" value="ECO:0007669"/>
    <property type="project" value="UniProtKB-SubCell"/>
</dbReference>
<protein>
    <submittedName>
        <fullName evidence="4">HlyD family efflux transporter periplasmic adaptor subunit</fullName>
    </submittedName>
</protein>
<evidence type="ECO:0000256" key="1">
    <source>
        <dbReference type="ARBA" id="ARBA00004196"/>
    </source>
</evidence>
<reference evidence="4" key="1">
    <citation type="submission" date="2022-09" db="EMBL/GenBank/DDBJ databases">
        <authorList>
            <person name="Yuan C."/>
            <person name="Ke Z."/>
        </authorList>
    </citation>
    <scope>NUCLEOTIDE SEQUENCE</scope>
    <source>
        <strain evidence="4">LB-8</strain>
    </source>
</reference>
<keyword evidence="2 3" id="KW-0175">Coiled coil</keyword>
<keyword evidence="5" id="KW-1185">Reference proteome</keyword>
<evidence type="ECO:0000313" key="4">
    <source>
        <dbReference type="EMBL" id="MCU7552349.1"/>
    </source>
</evidence>
<dbReference type="EMBL" id="JAOTIF010000032">
    <property type="protein sequence ID" value="MCU7552349.1"/>
    <property type="molecule type" value="Genomic_DNA"/>
</dbReference>
<evidence type="ECO:0000256" key="2">
    <source>
        <dbReference type="ARBA" id="ARBA00023054"/>
    </source>
</evidence>
<name>A0A9X2XZB0_9BACT</name>
<sequence length="311" mass="34554">MKSSGYSVVIMFLLMACHRNNEVFDATGSFEADEVIVSAEATGKIESLSVDEGTILKQNAVVGIIDAENIELQKEQVQASIAALREKTVDVAPQVQKLQDQITVQQAQLDNLLHERARLENLIKSDAATGKQLDDINSQIDVVRKQMAVTRSEIEVQRTNSSTQNRSILSEQEPLEKRVKQLDQQIHDANIINPVNGTVLAKYAEAGEMTASGKALYKIADLSTLTLRAYITGGQFSQVRLGEQLKVFVDNGADDYKTYMGTITWISDKAEFTPKTIQTKEERANLVYAIKVKVKNDGFLKIGMYGEVRFH</sequence>
<evidence type="ECO:0000313" key="5">
    <source>
        <dbReference type="Proteomes" id="UP001155483"/>
    </source>
</evidence>
<accession>A0A9X2XZB0</accession>
<comment type="subcellular location">
    <subcellularLocation>
        <location evidence="1">Cell envelope</location>
    </subcellularLocation>
</comment>
<comment type="caution">
    <text evidence="4">The sequence shown here is derived from an EMBL/GenBank/DDBJ whole genome shotgun (WGS) entry which is preliminary data.</text>
</comment>
<gene>
    <name evidence="4" type="ORF">OCK74_24735</name>
</gene>
<feature type="coiled-coil region" evidence="3">
    <location>
        <begin position="67"/>
        <end position="122"/>
    </location>
</feature>
<dbReference type="PANTHER" id="PTHR32347:SF23">
    <property type="entry name" value="BLL5650 PROTEIN"/>
    <property type="match status" value="1"/>
</dbReference>
<organism evidence="4 5">
    <name type="scientific">Paraflavisolibacter caeni</name>
    <dbReference type="NCBI Taxonomy" id="2982496"/>
    <lineage>
        <taxon>Bacteria</taxon>
        <taxon>Pseudomonadati</taxon>
        <taxon>Bacteroidota</taxon>
        <taxon>Chitinophagia</taxon>
        <taxon>Chitinophagales</taxon>
        <taxon>Chitinophagaceae</taxon>
        <taxon>Paraflavisolibacter</taxon>
    </lineage>
</organism>
<evidence type="ECO:0000256" key="3">
    <source>
        <dbReference type="SAM" id="Coils"/>
    </source>
</evidence>
<dbReference type="PROSITE" id="PS51257">
    <property type="entry name" value="PROKAR_LIPOPROTEIN"/>
    <property type="match status" value="1"/>
</dbReference>
<dbReference type="PANTHER" id="PTHR32347">
    <property type="entry name" value="EFFLUX SYSTEM COMPONENT YKNX-RELATED"/>
    <property type="match status" value="1"/>
</dbReference>
<dbReference type="Proteomes" id="UP001155483">
    <property type="component" value="Unassembled WGS sequence"/>
</dbReference>
<dbReference type="AlphaFoldDB" id="A0A9X2XZB0"/>
<dbReference type="RefSeq" id="WP_279299784.1">
    <property type="nucleotide sequence ID" value="NZ_JAOTIF010000032.1"/>
</dbReference>
<proteinExistence type="predicted"/>
<reference evidence="4" key="2">
    <citation type="submission" date="2023-04" db="EMBL/GenBank/DDBJ databases">
        <title>Paracnuella aquatica gen. nov., sp. nov., a member of the family Chitinophagaceae isolated from a hot spring.</title>
        <authorList>
            <person name="Wang C."/>
        </authorList>
    </citation>
    <scope>NUCLEOTIDE SEQUENCE</scope>
    <source>
        <strain evidence="4">LB-8</strain>
    </source>
</reference>